<feature type="region of interest" description="Disordered" evidence="6">
    <location>
        <begin position="437"/>
        <end position="458"/>
    </location>
</feature>
<evidence type="ECO:0000256" key="6">
    <source>
        <dbReference type="SAM" id="MobiDB-lite"/>
    </source>
</evidence>
<evidence type="ECO:0000256" key="5">
    <source>
        <dbReference type="SAM" id="Coils"/>
    </source>
</evidence>
<feature type="compositionally biased region" description="Basic and acidic residues" evidence="6">
    <location>
        <begin position="437"/>
        <end position="447"/>
    </location>
</feature>
<dbReference type="ExpressionAtlas" id="A0A1D6NA94">
    <property type="expression patterns" value="baseline and differential"/>
</dbReference>
<dbReference type="Pfam" id="PF04576">
    <property type="entry name" value="Zein-binding"/>
    <property type="match status" value="1"/>
</dbReference>
<dbReference type="GO" id="GO:0080115">
    <property type="term" value="F:myosin XI tail binding"/>
    <property type="evidence" value="ECO:0007669"/>
    <property type="project" value="UniProtKB-ARBA"/>
</dbReference>
<feature type="compositionally biased region" description="Polar residues" evidence="6">
    <location>
        <begin position="361"/>
        <end position="378"/>
    </location>
</feature>
<dbReference type="AlphaFoldDB" id="A0A1D6NA94"/>
<evidence type="ECO:0007829" key="11">
    <source>
        <dbReference type="PeptideAtlas" id="A0A1D6NA94"/>
    </source>
</evidence>
<reference evidence="8 10" key="1">
    <citation type="submission" date="2015-12" db="EMBL/GenBank/DDBJ databases">
        <title>Update maize B73 reference genome by single molecule sequencing technologies.</title>
        <authorList>
            <consortium name="Maize Genome Sequencing Project"/>
            <person name="Ware D."/>
        </authorList>
    </citation>
    <scope>NUCLEOTIDE SEQUENCE [LARGE SCALE GENOMIC DNA]</scope>
    <source>
        <strain evidence="10">cv. B73</strain>
        <tissue evidence="8">Seedling</tissue>
    </source>
</reference>
<sequence length="999" mass="110632">MGTRMPIFPRLSSALSTALLEWILMLLLFIDAVYSFLVTRFARLCRLPAPCPFCSRLDHFLGNEKPCFYRDLICKTHKSEISSLAFCSLHQKLAGARNMCEGCCGEVAGDDKTDETDSNQRIGDAFNSPREKVCSCCGQHFKRRSVALSSRETAELEPTRAFGSPKTYTEYSVVCQVDEPLEPKDIYHQSDYRSNEPDGLLQMTSDSETEVPCAIDVRSSQSREADVKGEDLQEDPACEQPVLPSPVVIKKSEIVVRKEPSVEDTCITSSACPAVDDHPNSGGGVDQMEEKESLSRKWAPQHDPVLVIENSGLQGKVCFTNWNDCLYCHLFSNDRLYDWVNDHADAGISQIMPSDELPQVSGETEPSQSTNEGNTDPYKSQFTILEEHYAVSEEGNIKCILEQFDVTEITSRSGGEFRQRSASAADSHTNALVLENTHHGASEDAEQKGAGSKTSGEVEDYTKKIEPTGDMGEHELVVQDPSGSAPKDLIVKDYVDEPHVSTTTMRSSGEVPQDHSATEENPKTIDSIVERRPSLSSQISITLRSSGEVLQDHSATEENPKTSESIVERRPSLSSQISITLRSSGEVLQDHSATEENSKTSESIVERRPSLSSQISMNEAYRLAIGNKGSLTSPTLTDVILGKDSTSSINEELRLLLSQISASRGLEAPWADPGPSPRAYGRGDELVVQNITNRLSLERNASGLESLDGSIVSEMEGESTIDRLRRQIDLDRKSIHLLCRELEEERNASAIAASQALAMITKLQDEKAAMQMEASHYQRMMEEQAEYDSEAVAKANELLTEREQLIEELEVELENYRRQYGGGSTQRRGNRVAFKQENRDTTMLDGGGLEDPLINTQQGINSLVGLEEERAYIATGLRKLEQKLQFYSNNSVSVELPSPDVKDDLSDKVYVTEDFSLHCQESSMESKEAGSSTTSGEVDLVAVQEEIAKLNRRLKTLEGDRSFLEHSINSLRNGDEGLMFIQEIACNLRELRAIAIGKK</sequence>
<dbReference type="Proteomes" id="UP000007305">
    <property type="component" value="Chromosome 3"/>
</dbReference>
<dbReference type="IntAct" id="A0A1D6NA94">
    <property type="interactions" value="4"/>
</dbReference>
<dbReference type="PANTHER" id="PTHR31448:SF32">
    <property type="entry name" value="MYOSIN-BINDING PROTEIN 1"/>
    <property type="match status" value="1"/>
</dbReference>
<keyword evidence="4" id="KW-0472">Membrane</keyword>
<evidence type="ECO:0000256" key="4">
    <source>
        <dbReference type="ARBA" id="ARBA00023136"/>
    </source>
</evidence>
<dbReference type="Gramene" id="Zm00001eb151710_T002">
    <property type="protein sequence ID" value="Zm00001eb151710_P002"/>
    <property type="gene ID" value="Zm00001eb151710"/>
</dbReference>
<feature type="compositionally biased region" description="Basic and acidic residues" evidence="6">
    <location>
        <begin position="550"/>
        <end position="571"/>
    </location>
</feature>
<reference evidence="9" key="2">
    <citation type="submission" date="2019-07" db="EMBL/GenBank/DDBJ databases">
        <authorList>
            <person name="Seetharam A."/>
            <person name="Woodhouse M."/>
            <person name="Cannon E."/>
        </authorList>
    </citation>
    <scope>NUCLEOTIDE SEQUENCE [LARGE SCALE GENOMIC DNA]</scope>
    <source>
        <strain evidence="9">cv. B73</strain>
    </source>
</reference>
<evidence type="ECO:0000313" key="9">
    <source>
        <dbReference type="EnsemblPlants" id="Zm00001eb151710_P002"/>
    </source>
</evidence>
<feature type="region of interest" description="Disordered" evidence="6">
    <location>
        <begin position="544"/>
        <end position="611"/>
    </location>
</feature>
<feature type="compositionally biased region" description="Polar residues" evidence="6">
    <location>
        <begin position="572"/>
        <end position="583"/>
    </location>
</feature>
<dbReference type="GO" id="GO:0016020">
    <property type="term" value="C:membrane"/>
    <property type="evidence" value="ECO:0007669"/>
    <property type="project" value="UniProtKB-SubCell"/>
</dbReference>
<dbReference type="SMR" id="A0A1D6NA94"/>
<keyword evidence="2" id="KW-0812">Transmembrane</keyword>
<proteinExistence type="evidence at protein level"/>
<keyword evidence="11" id="KW-1267">Proteomics identification</keyword>
<feature type="region of interest" description="Disordered" evidence="6">
    <location>
        <begin position="351"/>
        <end position="378"/>
    </location>
</feature>
<feature type="domain" description="GTD-binding" evidence="7">
    <location>
        <begin position="719"/>
        <end position="817"/>
    </location>
</feature>
<feature type="compositionally biased region" description="Basic and acidic residues" evidence="6">
    <location>
        <begin position="588"/>
        <end position="609"/>
    </location>
</feature>
<dbReference type="InterPro" id="IPR039306">
    <property type="entry name" value="MYOB"/>
</dbReference>
<dbReference type="InterPro" id="IPR007656">
    <property type="entry name" value="GTD-bd"/>
</dbReference>
<dbReference type="PROSITE" id="PS51775">
    <property type="entry name" value="GTD_BINDING"/>
    <property type="match status" value="1"/>
</dbReference>
<keyword evidence="10" id="KW-1185">Reference proteome</keyword>
<evidence type="ECO:0000313" key="10">
    <source>
        <dbReference type="Proteomes" id="UP000007305"/>
    </source>
</evidence>
<dbReference type="PANTHER" id="PTHR31448">
    <property type="entry name" value="MYOSIN-BINDING PROTEIN 2"/>
    <property type="match status" value="1"/>
</dbReference>
<protein>
    <submittedName>
        <fullName evidence="8">Myosin-binding protein 1</fullName>
    </submittedName>
</protein>
<evidence type="ECO:0000256" key="3">
    <source>
        <dbReference type="ARBA" id="ARBA00022989"/>
    </source>
</evidence>
<evidence type="ECO:0000256" key="2">
    <source>
        <dbReference type="ARBA" id="ARBA00022692"/>
    </source>
</evidence>
<gene>
    <name evidence="9" type="primary">LOC100279864</name>
    <name evidence="8" type="ORF">ZEAMMB73_Zm00001d043295</name>
</gene>
<feature type="region of interest" description="Disordered" evidence="6">
    <location>
        <begin position="502"/>
        <end position="523"/>
    </location>
</feature>
<feature type="coiled-coil region" evidence="5">
    <location>
        <begin position="753"/>
        <end position="826"/>
    </location>
</feature>
<keyword evidence="3" id="KW-1133">Transmembrane helix</keyword>
<comment type="subcellular location">
    <subcellularLocation>
        <location evidence="1">Membrane</location>
        <topology evidence="1">Single-pass membrane protein</topology>
    </subcellularLocation>
</comment>
<name>A0A1D6NA94_MAIZE</name>
<dbReference type="EMBL" id="CM007649">
    <property type="protein sequence ID" value="ONM37464.1"/>
    <property type="molecule type" value="Genomic_DNA"/>
</dbReference>
<keyword evidence="5" id="KW-0175">Coiled coil</keyword>
<dbReference type="EnsemblPlants" id="Zm00001eb151710_T002">
    <property type="protein sequence ID" value="Zm00001eb151710_P002"/>
    <property type="gene ID" value="Zm00001eb151710"/>
</dbReference>
<feature type="coiled-coil region" evidence="5">
    <location>
        <begin position="940"/>
        <end position="967"/>
    </location>
</feature>
<reference evidence="9" key="3">
    <citation type="submission" date="2021-05" db="UniProtKB">
        <authorList>
            <consortium name="EnsemblPlants"/>
        </authorList>
    </citation>
    <scope>IDENTIFICATION</scope>
    <source>
        <strain evidence="9">cv. B73</strain>
    </source>
</reference>
<evidence type="ECO:0000256" key="1">
    <source>
        <dbReference type="ARBA" id="ARBA00004167"/>
    </source>
</evidence>
<dbReference type="OrthoDB" id="1047602at2759"/>
<organism evidence="8">
    <name type="scientific">Zea mays</name>
    <name type="common">Maize</name>
    <dbReference type="NCBI Taxonomy" id="4577"/>
    <lineage>
        <taxon>Eukaryota</taxon>
        <taxon>Viridiplantae</taxon>
        <taxon>Streptophyta</taxon>
        <taxon>Embryophyta</taxon>
        <taxon>Tracheophyta</taxon>
        <taxon>Spermatophyta</taxon>
        <taxon>Magnoliopsida</taxon>
        <taxon>Liliopsida</taxon>
        <taxon>Poales</taxon>
        <taxon>Poaceae</taxon>
        <taxon>PACMAD clade</taxon>
        <taxon>Panicoideae</taxon>
        <taxon>Andropogonodae</taxon>
        <taxon>Andropogoneae</taxon>
        <taxon>Tripsacinae</taxon>
        <taxon>Zea</taxon>
    </lineage>
</organism>
<evidence type="ECO:0000313" key="8">
    <source>
        <dbReference type="EMBL" id="ONM37464.1"/>
    </source>
</evidence>
<feature type="compositionally biased region" description="Basic and acidic residues" evidence="6">
    <location>
        <begin position="512"/>
        <end position="523"/>
    </location>
</feature>
<accession>A0A1D6NA94</accession>
<evidence type="ECO:0000259" key="7">
    <source>
        <dbReference type="PROSITE" id="PS51775"/>
    </source>
</evidence>